<name>A0A067Q6S0_9AGAM</name>
<dbReference type="HOGENOM" id="CLU_323657_0_0_1"/>
<evidence type="ECO:0000313" key="2">
    <source>
        <dbReference type="Proteomes" id="UP000027265"/>
    </source>
</evidence>
<sequence>MTVAASDSNLKKPFFMVIGTQETASDRATDYVVSTDPSESSPWSIISLPENATRVLKVVPITQRIPFNACVASLYQQVVSGESPPPDVGTAVSCLSLEKSLNIAVVLDKIGGGRDVSTTVTAKGLSDLYVAGVNGIGYYSSQIMDRDPVVILPDVSFQQVVASEDNHKISIFALSKFGDLYYIEGTRKSSTGTPKFTASTYPIRKGVGILSTQYNAAVNACEAMYVDSSSQLKHLWRDSQTGTWSEQTIHVPTSGKAISYHAFVSHIQLQGSRGASIRGGREIILSATELAYVMINDVAHRLDRDPVKLTTDSDGQVRVVIQAGSQLASPTISATLVGVSDPDFSFRVESRQRVLRKWGRIQSGSDLKNAKSTAGDPVFPNTTIHDETFATAANLLSRTPDIVSHVDGSASKLTGSNASASFATSLPHSFFASERTTSGHSVTSKLDWTAGAEDAVDALGDFLESVWHGMLSVAKFAINVVGDVVNFFAEIRGKVLRWVLDTVGSVIRCVATFLKDTLGIDPTRFLALFGFLWDYPNILKTQQIIVKTVQDGSALLQDTVQGNTPWLKTHIKELRPLISPFIKDERVPEAKNFVADAKDDLEKSFLGRLLKSILDNPIVKAVLRYASMWMLQVISLLEDQISFPGLGDLENVLDEKFSAILEKLMIDAEDGLFTFVRDIFNGIGEVVAGTRNIGDLFTVIFSDAFWSIFDAAQDVALSLVDLLSDLLGGILKMVTGHIKFPGTSAFWESFTETPFSIVDVGSLILAQIMYLVTMMWQEKLPFDVMTPWYLLLPEKGSIHFPPIQDRGGGGHALTKLMKQKAPDVALQSDSGSVLTHMMIDLCCYELSSIASMIGTAGELAILSPKTRMEGFELHNFDGEGIGAAFHSPSLMRH</sequence>
<dbReference type="OrthoDB" id="3262797at2759"/>
<dbReference type="SUPFAM" id="SSF89372">
    <property type="entry name" value="Fucose-specific lectin"/>
    <property type="match status" value="1"/>
</dbReference>
<keyword evidence="2" id="KW-1185">Reference proteome</keyword>
<proteinExistence type="predicted"/>
<reference evidence="2" key="1">
    <citation type="journal article" date="2014" name="Proc. Natl. Acad. Sci. U.S.A.">
        <title>Extensive sampling of basidiomycete genomes demonstrates inadequacy of the white-rot/brown-rot paradigm for wood decay fungi.</title>
        <authorList>
            <person name="Riley R."/>
            <person name="Salamov A.A."/>
            <person name="Brown D.W."/>
            <person name="Nagy L.G."/>
            <person name="Floudas D."/>
            <person name="Held B.W."/>
            <person name="Levasseur A."/>
            <person name="Lombard V."/>
            <person name="Morin E."/>
            <person name="Otillar R."/>
            <person name="Lindquist E.A."/>
            <person name="Sun H."/>
            <person name="LaButti K.M."/>
            <person name="Schmutz J."/>
            <person name="Jabbour D."/>
            <person name="Luo H."/>
            <person name="Baker S.E."/>
            <person name="Pisabarro A.G."/>
            <person name="Walton J.D."/>
            <person name="Blanchette R.A."/>
            <person name="Henrissat B."/>
            <person name="Martin F."/>
            <person name="Cullen D."/>
            <person name="Hibbett D.S."/>
            <person name="Grigoriev I.V."/>
        </authorList>
    </citation>
    <scope>NUCLEOTIDE SEQUENCE [LARGE SCALE GENOMIC DNA]</scope>
    <source>
        <strain evidence="2">MUCL 33604</strain>
    </source>
</reference>
<organism evidence="1 2">
    <name type="scientific">Jaapia argillacea MUCL 33604</name>
    <dbReference type="NCBI Taxonomy" id="933084"/>
    <lineage>
        <taxon>Eukaryota</taxon>
        <taxon>Fungi</taxon>
        <taxon>Dikarya</taxon>
        <taxon>Basidiomycota</taxon>
        <taxon>Agaricomycotina</taxon>
        <taxon>Agaricomycetes</taxon>
        <taxon>Agaricomycetidae</taxon>
        <taxon>Jaapiales</taxon>
        <taxon>Jaapiaceae</taxon>
        <taxon>Jaapia</taxon>
    </lineage>
</organism>
<dbReference type="EMBL" id="KL197716">
    <property type="protein sequence ID" value="KDQ59182.1"/>
    <property type="molecule type" value="Genomic_DNA"/>
</dbReference>
<gene>
    <name evidence="1" type="ORF">JAAARDRAFT_655196</name>
</gene>
<protein>
    <submittedName>
        <fullName evidence="1">Uncharacterized protein</fullName>
    </submittedName>
</protein>
<dbReference type="InParanoid" id="A0A067Q6S0"/>
<accession>A0A067Q6S0</accession>
<dbReference type="Proteomes" id="UP000027265">
    <property type="component" value="Unassembled WGS sequence"/>
</dbReference>
<dbReference type="AlphaFoldDB" id="A0A067Q6S0"/>
<dbReference type="STRING" id="933084.A0A067Q6S0"/>
<evidence type="ECO:0000313" key="1">
    <source>
        <dbReference type="EMBL" id="KDQ59182.1"/>
    </source>
</evidence>